<dbReference type="Proteomes" id="UP001153148">
    <property type="component" value="Unassembled WGS sequence"/>
</dbReference>
<evidence type="ECO:0000256" key="2">
    <source>
        <dbReference type="ARBA" id="ARBA00022723"/>
    </source>
</evidence>
<proteinExistence type="predicted"/>
<evidence type="ECO:0000313" key="9">
    <source>
        <dbReference type="EMBL" id="CAG2061641.1"/>
    </source>
</evidence>
<dbReference type="EMBL" id="CAJPIN010016710">
    <property type="protein sequence ID" value="CAG2061641.1"/>
    <property type="molecule type" value="Genomic_DNA"/>
</dbReference>
<evidence type="ECO:0000256" key="7">
    <source>
        <dbReference type="PROSITE-ProRule" id="PRU00125"/>
    </source>
</evidence>
<evidence type="ECO:0000256" key="5">
    <source>
        <dbReference type="ARBA" id="ARBA00023038"/>
    </source>
</evidence>
<dbReference type="PANTHER" id="PTHR24215">
    <property type="entry name" value="RHO-GTPASE-ACTIVATING PROTEIN LRG1"/>
    <property type="match status" value="1"/>
</dbReference>
<evidence type="ECO:0000313" key="10">
    <source>
        <dbReference type="Proteomes" id="UP001153148"/>
    </source>
</evidence>
<keyword evidence="6" id="KW-0539">Nucleus</keyword>
<dbReference type="PANTHER" id="PTHR24215:SF35">
    <property type="entry name" value="MUSCLE LIM PROTEIN MLP84B"/>
    <property type="match status" value="1"/>
</dbReference>
<dbReference type="Pfam" id="PF00412">
    <property type="entry name" value="LIM"/>
    <property type="match status" value="1"/>
</dbReference>
<accession>A0ABN7P5G6</accession>
<sequence>MVYEAEKMISKNTVIYNLYKQQHKCRPQVNGGCVFDRYWHRRCFNCKDCHRSLDSTNLNDGPDRDIYCRSCYGRNFGPKGVGFGIGAGTLSMA</sequence>
<comment type="caution">
    <text evidence="9">The sequence shown here is derived from an EMBL/GenBank/DDBJ whole genome shotgun (WGS) entry which is preliminary data.</text>
</comment>
<keyword evidence="10" id="KW-1185">Reference proteome</keyword>
<dbReference type="InterPro" id="IPR001781">
    <property type="entry name" value="Znf_LIM"/>
</dbReference>
<evidence type="ECO:0000256" key="6">
    <source>
        <dbReference type="ARBA" id="ARBA00023242"/>
    </source>
</evidence>
<feature type="domain" description="LIM zinc-binding" evidence="8">
    <location>
        <begin position="20"/>
        <end position="78"/>
    </location>
</feature>
<keyword evidence="2 7" id="KW-0479">Metal-binding</keyword>
<gene>
    <name evidence="9" type="ORF">TPAB3V08_LOCUS8595</name>
</gene>
<keyword evidence="5 7" id="KW-0440">LIM domain</keyword>
<comment type="subcellular location">
    <subcellularLocation>
        <location evidence="1">Nucleus</location>
    </subcellularLocation>
</comment>
<organism evidence="9 10">
    <name type="scientific">Timema podura</name>
    <name type="common">Walking stick</name>
    <dbReference type="NCBI Taxonomy" id="61482"/>
    <lineage>
        <taxon>Eukaryota</taxon>
        <taxon>Metazoa</taxon>
        <taxon>Ecdysozoa</taxon>
        <taxon>Arthropoda</taxon>
        <taxon>Hexapoda</taxon>
        <taxon>Insecta</taxon>
        <taxon>Pterygota</taxon>
        <taxon>Neoptera</taxon>
        <taxon>Polyneoptera</taxon>
        <taxon>Phasmatodea</taxon>
        <taxon>Timematodea</taxon>
        <taxon>Timematoidea</taxon>
        <taxon>Timematidae</taxon>
        <taxon>Timema</taxon>
    </lineage>
</organism>
<reference evidence="9" key="1">
    <citation type="submission" date="2021-03" db="EMBL/GenBank/DDBJ databases">
        <authorList>
            <person name="Tran Van P."/>
        </authorList>
    </citation>
    <scope>NUCLEOTIDE SEQUENCE</scope>
</reference>
<protein>
    <recommendedName>
        <fullName evidence="8">LIM zinc-binding domain-containing protein</fullName>
    </recommendedName>
</protein>
<evidence type="ECO:0000256" key="1">
    <source>
        <dbReference type="ARBA" id="ARBA00004123"/>
    </source>
</evidence>
<dbReference type="Gene3D" id="2.10.110.10">
    <property type="entry name" value="Cysteine Rich Protein"/>
    <property type="match status" value="1"/>
</dbReference>
<dbReference type="PROSITE" id="PS50023">
    <property type="entry name" value="LIM_DOMAIN_2"/>
    <property type="match status" value="1"/>
</dbReference>
<evidence type="ECO:0000256" key="4">
    <source>
        <dbReference type="ARBA" id="ARBA00022833"/>
    </source>
</evidence>
<keyword evidence="4 7" id="KW-0862">Zinc</keyword>
<keyword evidence="3" id="KW-0677">Repeat</keyword>
<evidence type="ECO:0000259" key="8">
    <source>
        <dbReference type="PROSITE" id="PS50023"/>
    </source>
</evidence>
<dbReference type="SUPFAM" id="SSF57716">
    <property type="entry name" value="Glucocorticoid receptor-like (DNA-binding domain)"/>
    <property type="match status" value="1"/>
</dbReference>
<evidence type="ECO:0000256" key="3">
    <source>
        <dbReference type="ARBA" id="ARBA00022737"/>
    </source>
</evidence>
<name>A0ABN7P5G6_TIMPD</name>